<feature type="transmembrane region" description="Helical" evidence="1">
    <location>
        <begin position="334"/>
        <end position="354"/>
    </location>
</feature>
<comment type="caution">
    <text evidence="2">The sequence shown here is derived from an EMBL/GenBank/DDBJ whole genome shotgun (WGS) entry which is preliminary data.</text>
</comment>
<dbReference type="InterPro" id="IPR001036">
    <property type="entry name" value="Acrflvin-R"/>
</dbReference>
<proteinExistence type="predicted"/>
<feature type="transmembrane region" description="Helical" evidence="1">
    <location>
        <begin position="432"/>
        <end position="452"/>
    </location>
</feature>
<accession>A0A5M8NXS3</accession>
<feature type="transmembrane region" description="Helical" evidence="1">
    <location>
        <begin position="532"/>
        <end position="558"/>
    </location>
</feature>
<dbReference type="SUPFAM" id="SSF82866">
    <property type="entry name" value="Multidrug efflux transporter AcrB transmembrane domain"/>
    <property type="match status" value="1"/>
</dbReference>
<protein>
    <submittedName>
        <fullName evidence="2">Multidrug resistance protein MdtB</fullName>
    </submittedName>
</protein>
<dbReference type="AlphaFoldDB" id="A0A5M8NXS3"/>
<evidence type="ECO:0000313" key="2">
    <source>
        <dbReference type="EMBL" id="KAA6299845.1"/>
    </source>
</evidence>
<keyword evidence="1" id="KW-0812">Transmembrane</keyword>
<dbReference type="Proteomes" id="UP000324575">
    <property type="component" value="Unassembled WGS sequence"/>
</dbReference>
<dbReference type="Gene3D" id="3.30.70.1440">
    <property type="entry name" value="Multidrug efflux transporter AcrB pore domain"/>
    <property type="match status" value="1"/>
</dbReference>
<evidence type="ECO:0000256" key="1">
    <source>
        <dbReference type="SAM" id="Phobius"/>
    </source>
</evidence>
<dbReference type="EMBL" id="SNRX01000212">
    <property type="protein sequence ID" value="KAA6299845.1"/>
    <property type="molecule type" value="Genomic_DNA"/>
</dbReference>
<feature type="transmembrane region" description="Helical" evidence="1">
    <location>
        <begin position="361"/>
        <end position="381"/>
    </location>
</feature>
<organism evidence="2 3">
    <name type="scientific">Candidatus Ordinivivax streblomastigis</name>
    <dbReference type="NCBI Taxonomy" id="2540710"/>
    <lineage>
        <taxon>Bacteria</taxon>
        <taxon>Pseudomonadati</taxon>
        <taxon>Bacteroidota</taxon>
        <taxon>Bacteroidia</taxon>
        <taxon>Bacteroidales</taxon>
        <taxon>Candidatus Ordinivivax</taxon>
    </lineage>
</organism>
<keyword evidence="1" id="KW-1133">Transmembrane helix</keyword>
<dbReference type="GO" id="GO:0005886">
    <property type="term" value="C:plasma membrane"/>
    <property type="evidence" value="ECO:0007669"/>
    <property type="project" value="TreeGrafter"/>
</dbReference>
<dbReference type="Gene3D" id="1.20.1640.10">
    <property type="entry name" value="Multidrug efflux transporter AcrB transmembrane domain"/>
    <property type="match status" value="2"/>
</dbReference>
<reference evidence="2 3" key="1">
    <citation type="submission" date="2019-03" db="EMBL/GenBank/DDBJ databases">
        <title>Single cell metagenomics reveals metabolic interactions within the superorganism composed of flagellate Streblomastix strix and complex community of Bacteroidetes bacteria on its surface.</title>
        <authorList>
            <person name="Treitli S.C."/>
            <person name="Kolisko M."/>
            <person name="Husnik F."/>
            <person name="Keeling P."/>
            <person name="Hampl V."/>
        </authorList>
    </citation>
    <scope>NUCLEOTIDE SEQUENCE [LARGE SCALE GENOMIC DNA]</scope>
    <source>
        <strain evidence="2">St1</strain>
    </source>
</reference>
<dbReference type="PRINTS" id="PR00702">
    <property type="entry name" value="ACRIFLAVINRP"/>
</dbReference>
<dbReference type="SUPFAM" id="SSF82714">
    <property type="entry name" value="Multidrug efflux transporter AcrB TolC docking domain, DN and DC subdomains"/>
    <property type="match status" value="2"/>
</dbReference>
<name>A0A5M8NXS3_9BACT</name>
<dbReference type="PANTHER" id="PTHR32063">
    <property type="match status" value="1"/>
</dbReference>
<dbReference type="Gene3D" id="3.30.70.1320">
    <property type="entry name" value="Multidrug efflux transporter AcrB pore domain like"/>
    <property type="match status" value="1"/>
</dbReference>
<dbReference type="Gene3D" id="3.30.70.1430">
    <property type="entry name" value="Multidrug efflux transporter AcrB pore domain"/>
    <property type="match status" value="2"/>
</dbReference>
<feature type="non-terminal residue" evidence="2">
    <location>
        <position position="794"/>
    </location>
</feature>
<feature type="transmembrane region" description="Helical" evidence="1">
    <location>
        <begin position="12"/>
        <end position="33"/>
    </location>
</feature>
<dbReference type="SUPFAM" id="SSF82693">
    <property type="entry name" value="Multidrug efflux transporter AcrB pore domain, PN1, PN2, PC1 and PC2 subdomains"/>
    <property type="match status" value="3"/>
</dbReference>
<dbReference type="Gene3D" id="3.30.2090.10">
    <property type="entry name" value="Multidrug efflux transporter AcrB TolC docking domain, DN and DC subdomains"/>
    <property type="match status" value="2"/>
</dbReference>
<feature type="transmembrane region" description="Helical" evidence="1">
    <location>
        <begin position="387"/>
        <end position="412"/>
    </location>
</feature>
<dbReference type="InterPro" id="IPR027463">
    <property type="entry name" value="AcrB_DN_DC_subdom"/>
</dbReference>
<dbReference type="GO" id="GO:0042910">
    <property type="term" value="F:xenobiotic transmembrane transporter activity"/>
    <property type="evidence" value="ECO:0007669"/>
    <property type="project" value="TreeGrafter"/>
</dbReference>
<gene>
    <name evidence="2" type="ORF">EZS26_004015</name>
</gene>
<evidence type="ECO:0000313" key="3">
    <source>
        <dbReference type="Proteomes" id="UP000324575"/>
    </source>
</evidence>
<dbReference type="Pfam" id="PF00873">
    <property type="entry name" value="ACR_tran"/>
    <property type="match status" value="1"/>
</dbReference>
<dbReference type="PANTHER" id="PTHR32063:SF0">
    <property type="entry name" value="SWARMING MOTILITY PROTEIN SWRC"/>
    <property type="match status" value="1"/>
</dbReference>
<feature type="transmembrane region" description="Helical" evidence="1">
    <location>
        <begin position="464"/>
        <end position="483"/>
    </location>
</feature>
<keyword evidence="1" id="KW-0472">Membrane</keyword>
<sequence>MASIVETSIKRPLLIIVIFTILTLGGLVSYSLLNLNLLPKIELPTITLTTIYPGAGASEVETSVTKKIEDALSTLENLKKISSISQEGVSVVTVQLNEGTDANLSVQDAQRKINAIKSDLPKEILDPSINKISIDEMPIMRIAASASLPPTQFYKLTEDRIQPRLAKLPGVGAVDMVGGNEREIKVNIDAGKLKAYKLSILQVLQAIQTANMEIPAGNVENNNATYSVRLAAKYASLDDLRNTVVAVSTQGGEVKVSDIAEVEDGIVEQKLINRINGRDAIGLSIQKQSDANAVNVADLAKAELAAIEKEYAGNNIKFEIATDDSVFTKASANAVVLDLILAILIVAIVCFIFLHNFRSAMIVMIAVPLSIIPAFIALYVMGCSLNMMSLMALSLVVGILVDDSIVVIENMFNHMEQGKSSRQAAIDGCKQIMFTVMSITLVIVVVFLPLAITSGLIGNVLKEFAIPIIAATLSSLLVSFTITPMLMSRFGKMPDDTRPTLSGCFSRFVEKTFDSLKNNYARLLSIGLKHKITVLITTIVLLIASFGLFPTGLIGFAFAPNIDQGEFIVSIDLNPQITVYQNNQIAMQVEQIILAKPEVIRVYTNVGSSGSRVGSSKNNATSISVKMVDKTRRDIDVYDFSQQIKEEVMRIPGVQARVGVASISGSASEPIRLTIQGTDFDKVQQSANLLLDVIRKTPGTTDAKFSIDGPRQEIQIKLDRAKMAKMAFSSTDVGSALRVALAGNDDSKYTEDNFEYNIRVGIDGFDKTQAEDVARLTLLNKRGELIELNQIADV</sequence>